<keyword evidence="6 9" id="KW-0662">Pyridine nucleotide biosynthesis</keyword>
<keyword evidence="5 9" id="KW-0436">Ligase</keyword>
<dbReference type="NCBIfam" id="NF009131">
    <property type="entry name" value="PRK12484.1"/>
    <property type="match status" value="1"/>
</dbReference>
<evidence type="ECO:0000256" key="3">
    <source>
        <dbReference type="ARBA" id="ARBA00013236"/>
    </source>
</evidence>
<evidence type="ECO:0000259" key="10">
    <source>
        <dbReference type="Pfam" id="PF17767"/>
    </source>
</evidence>
<dbReference type="Proteomes" id="UP000176846">
    <property type="component" value="Unassembled WGS sequence"/>
</dbReference>
<dbReference type="Pfam" id="PF17956">
    <property type="entry name" value="NAPRTase_C"/>
    <property type="match status" value="1"/>
</dbReference>
<dbReference type="InterPro" id="IPR041619">
    <property type="entry name" value="NAPRTase_C"/>
</dbReference>
<dbReference type="GO" id="GO:0034355">
    <property type="term" value="P:NAD+ biosynthetic process via the salvage pathway"/>
    <property type="evidence" value="ECO:0007669"/>
    <property type="project" value="TreeGrafter"/>
</dbReference>
<dbReference type="PIRSF" id="PIRSF000484">
    <property type="entry name" value="NAPRT"/>
    <property type="match status" value="1"/>
</dbReference>
<evidence type="ECO:0000313" key="12">
    <source>
        <dbReference type="EMBL" id="OGL82485.1"/>
    </source>
</evidence>
<dbReference type="Pfam" id="PF17767">
    <property type="entry name" value="NAPRTase_N"/>
    <property type="match status" value="1"/>
</dbReference>
<gene>
    <name evidence="12" type="ORF">A2936_02400</name>
</gene>
<evidence type="ECO:0000256" key="6">
    <source>
        <dbReference type="ARBA" id="ARBA00022642"/>
    </source>
</evidence>
<evidence type="ECO:0000256" key="4">
    <source>
        <dbReference type="ARBA" id="ARBA00022553"/>
    </source>
</evidence>
<comment type="pathway">
    <text evidence="1 9">Cofactor biosynthesis; NAD(+) biosynthesis; nicotinate D-ribonucleotide from nicotinate: step 1/1.</text>
</comment>
<comment type="PTM">
    <text evidence="9">Transiently phosphorylated on a His residue during the reaction cycle. Phosphorylation strongly increases the affinity for substrates and increases the rate of nicotinate D-ribonucleotide production. Dephosphorylation regenerates the low-affinity form of the enzyme, leading to product release.</text>
</comment>
<dbReference type="NCBIfam" id="TIGR01513">
    <property type="entry name" value="NAPRTase_put"/>
    <property type="match status" value="1"/>
</dbReference>
<comment type="function">
    <text evidence="9">Catalyzes the first step in the biosynthesis of NAD from nicotinic acid, the ATP-dependent synthesis of beta-nicotinate D-ribonucleotide from nicotinate and 5-phospho-D-ribose 1-phosphate.</text>
</comment>
<proteinExistence type="inferred from homology"/>
<dbReference type="Gene3D" id="3.20.20.70">
    <property type="entry name" value="Aldolase class I"/>
    <property type="match status" value="1"/>
</dbReference>
<protein>
    <recommendedName>
        <fullName evidence="3 9">Nicotinate phosphoribosyltransferase</fullName>
        <ecNumber evidence="3 9">6.3.4.21</ecNumber>
    </recommendedName>
</protein>
<evidence type="ECO:0000256" key="5">
    <source>
        <dbReference type="ARBA" id="ARBA00022598"/>
    </source>
</evidence>
<dbReference type="SUPFAM" id="SSF51690">
    <property type="entry name" value="Nicotinate/Quinolinate PRTase C-terminal domain-like"/>
    <property type="match status" value="1"/>
</dbReference>
<comment type="catalytic activity">
    <reaction evidence="8 9">
        <text>5-phospho-alpha-D-ribose 1-diphosphate + nicotinate + ATP + H2O = nicotinate beta-D-ribonucleotide + ADP + phosphate + diphosphate</text>
        <dbReference type="Rhea" id="RHEA:36163"/>
        <dbReference type="ChEBI" id="CHEBI:15377"/>
        <dbReference type="ChEBI" id="CHEBI:30616"/>
        <dbReference type="ChEBI" id="CHEBI:32544"/>
        <dbReference type="ChEBI" id="CHEBI:33019"/>
        <dbReference type="ChEBI" id="CHEBI:43474"/>
        <dbReference type="ChEBI" id="CHEBI:57502"/>
        <dbReference type="ChEBI" id="CHEBI:58017"/>
        <dbReference type="ChEBI" id="CHEBI:456216"/>
        <dbReference type="EC" id="6.3.4.21"/>
    </reaction>
</comment>
<dbReference type="GO" id="GO:0004516">
    <property type="term" value="F:nicotinate phosphoribosyltransferase activity"/>
    <property type="evidence" value="ECO:0007669"/>
    <property type="project" value="UniProtKB-UniRule"/>
</dbReference>
<dbReference type="InterPro" id="IPR007229">
    <property type="entry name" value="Nic_PRibTrfase-Fam"/>
</dbReference>
<dbReference type="InterPro" id="IPR013785">
    <property type="entry name" value="Aldolase_TIM"/>
</dbReference>
<comment type="caution">
    <text evidence="12">The sequence shown here is derived from an EMBL/GenBank/DDBJ whole genome shotgun (WGS) entry which is preliminary data.</text>
</comment>
<evidence type="ECO:0000256" key="8">
    <source>
        <dbReference type="ARBA" id="ARBA00048668"/>
    </source>
</evidence>
<sequence>MIKDFITEEDLALFTSGSRFALAPVLLKEEMENTIATFDLLIRELPKTRNFFVFAGLEHVSEYLLHLRFNSRQLAWLKHSFNFSPEIMNYFKKFRFSGDMWAMPEGTLAFPNEPVIKITAPIMEAQIIEMFLINSVYLQTILASKIARFIHAANGKPAAIGFNRSYGTDAAMKSARINEIFGNTNSLALYHFKHGSHVFSAGTFHYLIMAFENEIDAFRAYLKHMKGKGYVLIDTYDSIRGIKNFIRVAKELERSGAKATGIQLDSGDLYKLSVTARTMLDDAGLSYIKIFAMGNLDEWKVEELEKKQAPIDVYAGVTELLTPSDAPTIELVYKLCELHSGNKIFPKMKTSAKKMSLPGRKQIFRLLKNGKYTQDVIGLENERIGGKRLLIPIIKRGKLVYRYPSAKQIRNHYQSEIKKFDHAIFSIHRQKKYRIQISSALKRLIKQTKFALRAVHHDTDLDI</sequence>
<dbReference type="PANTHER" id="PTHR11098">
    <property type="entry name" value="NICOTINATE PHOSPHORIBOSYLTRANSFERASE"/>
    <property type="match status" value="1"/>
</dbReference>
<dbReference type="UniPathway" id="UPA00253">
    <property type="reaction ID" value="UER00457"/>
</dbReference>
<evidence type="ECO:0000313" key="13">
    <source>
        <dbReference type="Proteomes" id="UP000176846"/>
    </source>
</evidence>
<keyword evidence="4" id="KW-0597">Phosphoprotein</keyword>
<accession>A0A1F7UW39</accession>
<evidence type="ECO:0000256" key="7">
    <source>
        <dbReference type="ARBA" id="ARBA00022679"/>
    </source>
</evidence>
<name>A0A1F7UW39_9BACT</name>
<dbReference type="EMBL" id="MGEK01000020">
    <property type="protein sequence ID" value="OGL82485.1"/>
    <property type="molecule type" value="Genomic_DNA"/>
</dbReference>
<dbReference type="AlphaFoldDB" id="A0A1F7UW39"/>
<dbReference type="GO" id="GO:0016757">
    <property type="term" value="F:glycosyltransferase activity"/>
    <property type="evidence" value="ECO:0007669"/>
    <property type="project" value="UniProtKB-KW"/>
</dbReference>
<dbReference type="GO" id="GO:0005829">
    <property type="term" value="C:cytosol"/>
    <property type="evidence" value="ECO:0007669"/>
    <property type="project" value="TreeGrafter"/>
</dbReference>
<evidence type="ECO:0000256" key="1">
    <source>
        <dbReference type="ARBA" id="ARBA00004952"/>
    </source>
</evidence>
<comment type="similarity">
    <text evidence="2 9">Belongs to the NAPRTase family.</text>
</comment>
<dbReference type="InterPro" id="IPR006405">
    <property type="entry name" value="Nic_PRibTrfase_pncB"/>
</dbReference>
<dbReference type="Gene3D" id="3.20.140.10">
    <property type="entry name" value="nicotinate phosphoribosyltransferase"/>
    <property type="match status" value="3"/>
</dbReference>
<feature type="domain" description="Nicotinate phosphoribosyltransferase N-terminal" evidence="10">
    <location>
        <begin position="21"/>
        <end position="136"/>
    </location>
</feature>
<dbReference type="PANTHER" id="PTHR11098:SF1">
    <property type="entry name" value="NICOTINATE PHOSPHORIBOSYLTRANSFERASE"/>
    <property type="match status" value="1"/>
</dbReference>
<dbReference type="EC" id="6.3.4.21" evidence="3 9"/>
<organism evidence="12 13">
    <name type="scientific">Candidatus Uhrbacteria bacterium RIFCSPLOWO2_01_FULL_47_25</name>
    <dbReference type="NCBI Taxonomy" id="1802402"/>
    <lineage>
        <taxon>Bacteria</taxon>
        <taxon>Candidatus Uhriibacteriota</taxon>
    </lineage>
</organism>
<feature type="domain" description="Nicotinate phosphoribosyltransferase C-terminal" evidence="11">
    <location>
        <begin position="387"/>
        <end position="444"/>
    </location>
</feature>
<evidence type="ECO:0000259" key="11">
    <source>
        <dbReference type="Pfam" id="PF17956"/>
    </source>
</evidence>
<keyword evidence="7 9" id="KW-0808">Transferase</keyword>
<reference evidence="12 13" key="1">
    <citation type="journal article" date="2016" name="Nat. Commun.">
        <title>Thousands of microbial genomes shed light on interconnected biogeochemical processes in an aquifer system.</title>
        <authorList>
            <person name="Anantharaman K."/>
            <person name="Brown C.T."/>
            <person name="Hug L.A."/>
            <person name="Sharon I."/>
            <person name="Castelle C.J."/>
            <person name="Probst A.J."/>
            <person name="Thomas B.C."/>
            <person name="Singh A."/>
            <person name="Wilkins M.J."/>
            <person name="Karaoz U."/>
            <person name="Brodie E.L."/>
            <person name="Williams K.H."/>
            <person name="Hubbard S.S."/>
            <person name="Banfield J.F."/>
        </authorList>
    </citation>
    <scope>NUCLEOTIDE SEQUENCE [LARGE SCALE GENOMIC DNA]</scope>
</reference>
<dbReference type="InterPro" id="IPR040727">
    <property type="entry name" value="NAPRTase_N"/>
</dbReference>
<evidence type="ECO:0000256" key="9">
    <source>
        <dbReference type="RuleBase" id="RU365100"/>
    </source>
</evidence>
<keyword evidence="12" id="KW-0328">Glycosyltransferase</keyword>
<evidence type="ECO:0000256" key="2">
    <source>
        <dbReference type="ARBA" id="ARBA00010897"/>
    </source>
</evidence>
<dbReference type="SUPFAM" id="SSF54675">
    <property type="entry name" value="Nicotinate/Quinolinate PRTase N-terminal domain-like"/>
    <property type="match status" value="1"/>
</dbReference>
<dbReference type="InterPro" id="IPR036068">
    <property type="entry name" value="Nicotinate_pribotase-like_C"/>
</dbReference>